<name>A0A167HN26_CALVF</name>
<proteinExistence type="predicted"/>
<protein>
    <recommendedName>
        <fullName evidence="5">MARVEL domain-containing protein</fullName>
    </recommendedName>
</protein>
<reference evidence="3 4" key="1">
    <citation type="journal article" date="2016" name="Mol. Biol. Evol.">
        <title>Comparative Genomics of Early-Diverging Mushroom-Forming Fungi Provides Insights into the Origins of Lignocellulose Decay Capabilities.</title>
        <authorList>
            <person name="Nagy L.G."/>
            <person name="Riley R."/>
            <person name="Tritt A."/>
            <person name="Adam C."/>
            <person name="Daum C."/>
            <person name="Floudas D."/>
            <person name="Sun H."/>
            <person name="Yadav J.S."/>
            <person name="Pangilinan J."/>
            <person name="Larsson K.H."/>
            <person name="Matsuura K."/>
            <person name="Barry K."/>
            <person name="Labutti K."/>
            <person name="Kuo R."/>
            <person name="Ohm R.A."/>
            <person name="Bhattacharya S.S."/>
            <person name="Shirouzu T."/>
            <person name="Yoshinaga Y."/>
            <person name="Martin F.M."/>
            <person name="Grigoriev I.V."/>
            <person name="Hibbett D.S."/>
        </authorList>
    </citation>
    <scope>NUCLEOTIDE SEQUENCE [LARGE SCALE GENOMIC DNA]</scope>
    <source>
        <strain evidence="3 4">TUFC12733</strain>
    </source>
</reference>
<feature type="compositionally biased region" description="Polar residues" evidence="1">
    <location>
        <begin position="224"/>
        <end position="237"/>
    </location>
</feature>
<feature type="transmembrane region" description="Helical" evidence="2">
    <location>
        <begin position="9"/>
        <end position="33"/>
    </location>
</feature>
<feature type="compositionally biased region" description="Low complexity" evidence="1">
    <location>
        <begin position="322"/>
        <end position="335"/>
    </location>
</feature>
<dbReference type="STRING" id="1330018.A0A167HN26"/>
<feature type="transmembrane region" description="Helical" evidence="2">
    <location>
        <begin position="80"/>
        <end position="100"/>
    </location>
</feature>
<dbReference type="OrthoDB" id="3364107at2759"/>
<evidence type="ECO:0008006" key="5">
    <source>
        <dbReference type="Google" id="ProtNLM"/>
    </source>
</evidence>
<evidence type="ECO:0000313" key="3">
    <source>
        <dbReference type="EMBL" id="KZO91805.1"/>
    </source>
</evidence>
<dbReference type="AlphaFoldDB" id="A0A167HN26"/>
<feature type="transmembrane region" description="Helical" evidence="2">
    <location>
        <begin position="45"/>
        <end position="68"/>
    </location>
</feature>
<feature type="transmembrane region" description="Helical" evidence="2">
    <location>
        <begin position="135"/>
        <end position="155"/>
    </location>
</feature>
<evidence type="ECO:0000256" key="1">
    <source>
        <dbReference type="SAM" id="MobiDB-lite"/>
    </source>
</evidence>
<keyword evidence="2" id="KW-0472">Membrane</keyword>
<feature type="compositionally biased region" description="Low complexity" evidence="1">
    <location>
        <begin position="268"/>
        <end position="311"/>
    </location>
</feature>
<accession>A0A167HN26</accession>
<gene>
    <name evidence="3" type="ORF">CALVIDRAFT_602013</name>
</gene>
<keyword evidence="2" id="KW-1133">Transmembrane helix</keyword>
<feature type="compositionally biased region" description="Polar residues" evidence="1">
    <location>
        <begin position="250"/>
        <end position="260"/>
    </location>
</feature>
<sequence length="383" mass="41313">MTPLGIGRIILLTLISILSAGTAGLSGYLLALLDQVVGVGYSVEFGFLGFSLACGVITVLLIAIVRILDWTMADSWLSRTAVEVGWLGVLWVLWMGSAGYTTSLIAPLDLGSCSVYYGENSTVCAQAEALQAFGWVTWLLLVTLFIWELTFAIMAHQRGYPGIWMDHAPRHVLGTKPLAAMGGGQARYMTVGTNDYGMEHMKGYDSYPHQPRYGQPGMYGQPAWGQQYTTTYGQPASYNPPQPTPPGQGSRPQSTYASTSPQPPQQQLPPQQQGQQFPIQQPGQQFPPQQQGQQQPRQAQSQGQTQSALGQPKRSPGPAGPAPQAAYAQMPQGTQGPPPGAAPAQNPYARQGGQDPYAPRQRAQDPYAQARQGGQTYYGRAEV</sequence>
<dbReference type="Proteomes" id="UP000076738">
    <property type="component" value="Unassembled WGS sequence"/>
</dbReference>
<organism evidence="3 4">
    <name type="scientific">Calocera viscosa (strain TUFC12733)</name>
    <dbReference type="NCBI Taxonomy" id="1330018"/>
    <lineage>
        <taxon>Eukaryota</taxon>
        <taxon>Fungi</taxon>
        <taxon>Dikarya</taxon>
        <taxon>Basidiomycota</taxon>
        <taxon>Agaricomycotina</taxon>
        <taxon>Dacrymycetes</taxon>
        <taxon>Dacrymycetales</taxon>
        <taxon>Dacrymycetaceae</taxon>
        <taxon>Calocera</taxon>
    </lineage>
</organism>
<keyword evidence="4" id="KW-1185">Reference proteome</keyword>
<keyword evidence="2" id="KW-0812">Transmembrane</keyword>
<dbReference type="EMBL" id="KV417318">
    <property type="protein sequence ID" value="KZO91805.1"/>
    <property type="molecule type" value="Genomic_DNA"/>
</dbReference>
<evidence type="ECO:0000313" key="4">
    <source>
        <dbReference type="Proteomes" id="UP000076738"/>
    </source>
</evidence>
<feature type="region of interest" description="Disordered" evidence="1">
    <location>
        <begin position="207"/>
        <end position="383"/>
    </location>
</feature>
<evidence type="ECO:0000256" key="2">
    <source>
        <dbReference type="SAM" id="Phobius"/>
    </source>
</evidence>